<dbReference type="Proteomes" id="UP000251205">
    <property type="component" value="Unassembled WGS sequence"/>
</dbReference>
<feature type="region of interest" description="Disordered" evidence="1">
    <location>
        <begin position="1"/>
        <end position="42"/>
    </location>
</feature>
<evidence type="ECO:0000256" key="1">
    <source>
        <dbReference type="SAM" id="MobiDB-lite"/>
    </source>
</evidence>
<protein>
    <submittedName>
        <fullName evidence="2">Uncharacterized protein</fullName>
    </submittedName>
</protein>
<comment type="caution">
    <text evidence="2">The sequence shown here is derived from an EMBL/GenBank/DDBJ whole genome shotgun (WGS) entry which is preliminary data.</text>
</comment>
<evidence type="ECO:0000313" key="3">
    <source>
        <dbReference type="Proteomes" id="UP000251205"/>
    </source>
</evidence>
<accession>A0A329YAH2</accession>
<gene>
    <name evidence="2" type="ORF">DQ393_25565</name>
</gene>
<name>A0A329YAH2_RHITR</name>
<sequence length="70" mass="7925">MDQDGSQGRSEWRQSRYWSRVMPNDLGDRNLSPSGEAGNGDNLVMIEDQRFCATGSQAAKDRLGDFRCRQ</sequence>
<dbReference type="EMBL" id="QMKK01000054">
    <property type="protein sequence ID" value="RAX38005.1"/>
    <property type="molecule type" value="Genomic_DNA"/>
</dbReference>
<organism evidence="2 3">
    <name type="scientific">Rhizobium tropici</name>
    <dbReference type="NCBI Taxonomy" id="398"/>
    <lineage>
        <taxon>Bacteria</taxon>
        <taxon>Pseudomonadati</taxon>
        <taxon>Pseudomonadota</taxon>
        <taxon>Alphaproteobacteria</taxon>
        <taxon>Hyphomicrobiales</taxon>
        <taxon>Rhizobiaceae</taxon>
        <taxon>Rhizobium/Agrobacterium group</taxon>
        <taxon>Rhizobium</taxon>
    </lineage>
</organism>
<evidence type="ECO:0000313" key="2">
    <source>
        <dbReference type="EMBL" id="RAX38005.1"/>
    </source>
</evidence>
<reference evidence="2 3" key="1">
    <citation type="submission" date="2018-06" db="EMBL/GenBank/DDBJ databases">
        <title>Whole Genome Sequence of an efficient microsymbiont, Rhizobium tropici.</title>
        <authorList>
            <person name="Srinivasan R."/>
            <person name="Singh H.V."/>
            <person name="Srivastava R."/>
            <person name="Kumari B."/>
            <person name="Radhakrishna A."/>
        </authorList>
    </citation>
    <scope>NUCLEOTIDE SEQUENCE [LARGE SCALE GENOMIC DNA]</scope>
    <source>
        <strain evidence="2 3">IGFRI Rhizo-19</strain>
    </source>
</reference>
<proteinExistence type="predicted"/>
<dbReference type="AlphaFoldDB" id="A0A329YAH2"/>